<dbReference type="OrthoDB" id="566138at2759"/>
<dbReference type="VEuPathDB" id="FungiDB:MMYC01_202795"/>
<proteinExistence type="predicted"/>
<dbReference type="STRING" id="100816.A0A175WDV0"/>
<dbReference type="EMBL" id="LCTW02000043">
    <property type="protein sequence ID" value="KXX81084.1"/>
    <property type="molecule type" value="Genomic_DNA"/>
</dbReference>
<evidence type="ECO:0000313" key="2">
    <source>
        <dbReference type="EMBL" id="KXX81084.1"/>
    </source>
</evidence>
<dbReference type="PANTHER" id="PTHR42678:SF34">
    <property type="entry name" value="OS04G0183300 PROTEIN"/>
    <property type="match status" value="1"/>
</dbReference>
<organism evidence="2 3">
    <name type="scientific">Madurella mycetomatis</name>
    <dbReference type="NCBI Taxonomy" id="100816"/>
    <lineage>
        <taxon>Eukaryota</taxon>
        <taxon>Fungi</taxon>
        <taxon>Dikarya</taxon>
        <taxon>Ascomycota</taxon>
        <taxon>Pezizomycotina</taxon>
        <taxon>Sordariomycetes</taxon>
        <taxon>Sordariomycetidae</taxon>
        <taxon>Sordariales</taxon>
        <taxon>Sordariales incertae sedis</taxon>
        <taxon>Madurella</taxon>
    </lineage>
</organism>
<keyword evidence="3" id="KW-1185">Reference proteome</keyword>
<comment type="caution">
    <text evidence="2">The sequence shown here is derived from an EMBL/GenBank/DDBJ whole genome shotgun (WGS) entry which is preliminary data.</text>
</comment>
<gene>
    <name evidence="2" type="ORF">MMYC01_202795</name>
</gene>
<dbReference type="InterPro" id="IPR023631">
    <property type="entry name" value="Amidase_dom"/>
</dbReference>
<dbReference type="PANTHER" id="PTHR42678">
    <property type="entry name" value="AMIDASE"/>
    <property type="match status" value="1"/>
</dbReference>
<dbReference type="Pfam" id="PF01425">
    <property type="entry name" value="Amidase"/>
    <property type="match status" value="1"/>
</dbReference>
<dbReference type="SUPFAM" id="SSF75304">
    <property type="entry name" value="Amidase signature (AS) enzymes"/>
    <property type="match status" value="1"/>
</dbReference>
<dbReference type="GO" id="GO:0016740">
    <property type="term" value="F:transferase activity"/>
    <property type="evidence" value="ECO:0007669"/>
    <property type="project" value="UniProtKB-KW"/>
</dbReference>
<accession>A0A175WDV0</accession>
<protein>
    <submittedName>
        <fullName evidence="2">Glutamyl-tRNA(Gln) amidotransferase subunit A, mitochondrial</fullName>
    </submittedName>
</protein>
<dbReference type="Gene3D" id="3.90.1300.10">
    <property type="entry name" value="Amidase signature (AS) domain"/>
    <property type="match status" value="1"/>
</dbReference>
<evidence type="ECO:0000313" key="3">
    <source>
        <dbReference type="Proteomes" id="UP000078237"/>
    </source>
</evidence>
<sequence>MAEAPSFDVLTTNAVDLQQLLCQNKVSSVQVVDGYLGQIERHETKLNCFISVAPRDMLHRAAASLDEERRQGKVRSPMHGIPIVLKDNFITASDLGMGTTAGSWALVGAKATANSAIAQKLLDAGLIILGKTNMTEFAGMKMTMISPGWSALGGQTLSPYTGPIAKDETLLGHSAPGGSSTGSAVAVAAGFSPLAMGTETIGSIVTPASRAALYALKPTVGVQDLTGLYTLTDFYDSPGPIAKCAADVLTLTEVLLGRPLSHQNWGGWEGLSVAFLDPGVWRMAEAMCRQHEGTAEQMRVEYEGVIARLKEQGCAVKFPVELADISALTVDGQQAIMPIAFWDFKNICIPRFLEAFDESPVKSLEDIVKFNVEHKDKCLPSQFPEQGDLVKAMDNDDTEEHIAALKEGLRAVAKQILDRVFDSEGVNIVAAPADSSLCIHAAASGYPIATVPLGQLRYNGRPFGLCMVAGENREDTLLQFMAAYEATSPPRAVPNL</sequence>
<feature type="domain" description="Amidase" evidence="1">
    <location>
        <begin position="31"/>
        <end position="381"/>
    </location>
</feature>
<name>A0A175WDV0_9PEZI</name>
<dbReference type="AlphaFoldDB" id="A0A175WDV0"/>
<dbReference type="Proteomes" id="UP000078237">
    <property type="component" value="Unassembled WGS sequence"/>
</dbReference>
<reference evidence="2 3" key="1">
    <citation type="journal article" date="2016" name="Genome Announc.">
        <title>Genome Sequence of Madurella mycetomatis mm55, Isolated from a Human Mycetoma Case in Sudan.</title>
        <authorList>
            <person name="Smit S."/>
            <person name="Derks M.F."/>
            <person name="Bervoets S."/>
            <person name="Fahal A."/>
            <person name="van Leeuwen W."/>
            <person name="van Belkum A."/>
            <person name="van de Sande W.W."/>
        </authorList>
    </citation>
    <scope>NUCLEOTIDE SEQUENCE [LARGE SCALE GENOMIC DNA]</scope>
    <source>
        <strain evidence="3">mm55</strain>
    </source>
</reference>
<dbReference type="InterPro" id="IPR036928">
    <property type="entry name" value="AS_sf"/>
</dbReference>
<evidence type="ECO:0000259" key="1">
    <source>
        <dbReference type="Pfam" id="PF01425"/>
    </source>
</evidence>